<evidence type="ECO:0000313" key="3">
    <source>
        <dbReference type="Proteomes" id="UP000253034"/>
    </source>
</evidence>
<dbReference type="Proteomes" id="UP000253034">
    <property type="component" value="Unassembled WGS sequence"/>
</dbReference>
<sequence length="71" mass="7854">MPFYDLRCKKCSEEFNIMAKMSDRESNTIKCPACGSNELETVFKSVNIVHSKKAEAGDCPHAHTCGGCCNH</sequence>
<proteinExistence type="predicted"/>
<evidence type="ECO:0000313" key="2">
    <source>
        <dbReference type="EMBL" id="RCX17849.1"/>
    </source>
</evidence>
<dbReference type="SMART" id="SM00834">
    <property type="entry name" value="CxxC_CXXC_SSSS"/>
    <property type="match status" value="1"/>
</dbReference>
<dbReference type="Pfam" id="PF09723">
    <property type="entry name" value="Zn_ribbon_8"/>
    <property type="match status" value="1"/>
</dbReference>
<name>A0A369B8J4_9FIRM</name>
<dbReference type="AlphaFoldDB" id="A0A369B8J4"/>
<dbReference type="RefSeq" id="WP_114297002.1">
    <property type="nucleotide sequence ID" value="NZ_QPJT01000006.1"/>
</dbReference>
<accession>A0A369B8J4</accession>
<comment type="caution">
    <text evidence="2">The sequence shown here is derived from an EMBL/GenBank/DDBJ whole genome shotgun (WGS) entry which is preliminary data.</text>
</comment>
<reference evidence="2 3" key="1">
    <citation type="submission" date="2018-07" db="EMBL/GenBank/DDBJ databases">
        <title>Genomic Encyclopedia of Type Strains, Phase IV (KMG-IV): sequencing the most valuable type-strain genomes for metagenomic binning, comparative biology and taxonomic classification.</title>
        <authorList>
            <person name="Goeker M."/>
        </authorList>
    </citation>
    <scope>NUCLEOTIDE SEQUENCE [LARGE SCALE GENOMIC DNA]</scope>
    <source>
        <strain evidence="2 3">DSM 27016</strain>
    </source>
</reference>
<dbReference type="OrthoDB" id="9813321at2"/>
<keyword evidence="3" id="KW-1185">Reference proteome</keyword>
<dbReference type="EMBL" id="QPJT01000006">
    <property type="protein sequence ID" value="RCX17849.1"/>
    <property type="molecule type" value="Genomic_DNA"/>
</dbReference>
<protein>
    <submittedName>
        <fullName evidence="2">Putative FmdB family regulatory protein</fullName>
    </submittedName>
</protein>
<evidence type="ECO:0000259" key="1">
    <source>
        <dbReference type="SMART" id="SM00834"/>
    </source>
</evidence>
<dbReference type="NCBIfam" id="TIGR02605">
    <property type="entry name" value="CxxC_CxxC_SSSS"/>
    <property type="match status" value="1"/>
</dbReference>
<dbReference type="InterPro" id="IPR013429">
    <property type="entry name" value="Regulatory_FmdB_Zinc_ribbon"/>
</dbReference>
<gene>
    <name evidence="2" type="ORF">DFR58_10614</name>
</gene>
<feature type="domain" description="Putative regulatory protein FmdB zinc ribbon" evidence="1">
    <location>
        <begin position="1"/>
        <end position="44"/>
    </location>
</feature>
<organism evidence="2 3">
    <name type="scientific">Anaerobacterium chartisolvens</name>
    <dbReference type="NCBI Taxonomy" id="1297424"/>
    <lineage>
        <taxon>Bacteria</taxon>
        <taxon>Bacillati</taxon>
        <taxon>Bacillota</taxon>
        <taxon>Clostridia</taxon>
        <taxon>Eubacteriales</taxon>
        <taxon>Oscillospiraceae</taxon>
        <taxon>Anaerobacterium</taxon>
    </lineage>
</organism>